<dbReference type="Gene3D" id="3.10.450.50">
    <property type="match status" value="1"/>
</dbReference>
<dbReference type="AlphaFoldDB" id="A0A0C4WQW9"/>
<keyword evidence="4" id="KW-1185">Reference proteome</keyword>
<dbReference type="STRING" id="1328314.Achr_36570"/>
<organism evidence="3 4">
    <name type="scientific">Azotobacter chroococcum NCIMB 8003</name>
    <dbReference type="NCBI Taxonomy" id="1328314"/>
    <lineage>
        <taxon>Bacteria</taxon>
        <taxon>Pseudomonadati</taxon>
        <taxon>Pseudomonadota</taxon>
        <taxon>Gammaproteobacteria</taxon>
        <taxon>Pseudomonadales</taxon>
        <taxon>Pseudomonadaceae</taxon>
        <taxon>Azotobacter</taxon>
    </lineage>
</organism>
<dbReference type="KEGG" id="acx:Achr_36570"/>
<feature type="chain" id="PRO_5002173374" description="DUF4440 domain-containing protein" evidence="1">
    <location>
        <begin position="25"/>
        <end position="146"/>
    </location>
</feature>
<dbReference type="InterPro" id="IPR032710">
    <property type="entry name" value="NTF2-like_dom_sf"/>
</dbReference>
<dbReference type="SUPFAM" id="SSF54427">
    <property type="entry name" value="NTF2-like"/>
    <property type="match status" value="1"/>
</dbReference>
<keyword evidence="1" id="KW-0732">Signal</keyword>
<dbReference type="Proteomes" id="UP000068210">
    <property type="component" value="Chromosome"/>
</dbReference>
<evidence type="ECO:0000259" key="2">
    <source>
        <dbReference type="Pfam" id="PF14534"/>
    </source>
</evidence>
<dbReference type="EMBL" id="CP010415">
    <property type="protein sequence ID" value="AJE23049.1"/>
    <property type="molecule type" value="Genomic_DNA"/>
</dbReference>
<name>A0A0C4WQW9_9GAMM</name>
<dbReference type="HOGENOM" id="CLU_141608_0_0_6"/>
<dbReference type="Pfam" id="PF14534">
    <property type="entry name" value="DUF4440"/>
    <property type="match status" value="1"/>
</dbReference>
<dbReference type="InterPro" id="IPR027843">
    <property type="entry name" value="DUF4440"/>
</dbReference>
<feature type="signal peptide" evidence="1">
    <location>
        <begin position="1"/>
        <end position="24"/>
    </location>
</feature>
<reference evidence="3 4" key="1">
    <citation type="journal article" date="2015" name="PLoS ONE">
        <title>Azotobacter Genomes: The Genome of Azotobacter chroococcum NCIMB 8003 (ATCC 4412).</title>
        <authorList>
            <person name="Robson R.L."/>
            <person name="Jones R."/>
            <person name="Robson R.M."/>
            <person name="Schwartz A."/>
            <person name="Richardson T.H."/>
        </authorList>
    </citation>
    <scope>NUCLEOTIDE SEQUENCE [LARGE SCALE GENOMIC DNA]</scope>
    <source>
        <strain evidence="3 4">NCIMB 8003</strain>
    </source>
</reference>
<protein>
    <recommendedName>
        <fullName evidence="2">DUF4440 domain-containing protein</fullName>
    </recommendedName>
</protein>
<gene>
    <name evidence="3" type="ORF">Achr_36570</name>
</gene>
<evidence type="ECO:0000313" key="4">
    <source>
        <dbReference type="Proteomes" id="UP000068210"/>
    </source>
</evidence>
<sequence>MIKRTMLLVAAFSSMALVTPAVNAADETAAIEAAAEQLRALMVDPDKTKLEALIAPELSYGHSSGRIDTKERFVDDLMSGASDFLSITISEQSVQAVGDTAIVRHTLTGDTHSKGKDPARVSLKILQIWQHQGSEWQLLARQAAPL</sequence>
<evidence type="ECO:0000256" key="1">
    <source>
        <dbReference type="SAM" id="SignalP"/>
    </source>
</evidence>
<proteinExistence type="predicted"/>
<accession>A0A0C4WQW9</accession>
<evidence type="ECO:0000313" key="3">
    <source>
        <dbReference type="EMBL" id="AJE23049.1"/>
    </source>
</evidence>
<feature type="domain" description="DUF4440" evidence="2">
    <location>
        <begin position="31"/>
        <end position="138"/>
    </location>
</feature>